<dbReference type="InParanoid" id="C0NVP5"/>
<keyword evidence="2" id="KW-1185">Reference proteome</keyword>
<dbReference type="GeneID" id="69040241"/>
<evidence type="ECO:0000313" key="1">
    <source>
        <dbReference type="EMBL" id="EEH04584.1"/>
    </source>
</evidence>
<dbReference type="EMBL" id="GG663373">
    <property type="protein sequence ID" value="EEH04584.1"/>
    <property type="molecule type" value="Genomic_DNA"/>
</dbReference>
<name>C0NVP5_AJECG</name>
<dbReference type="AlphaFoldDB" id="C0NVP5"/>
<gene>
    <name evidence="1" type="ORF">HCBG_07225</name>
</gene>
<organism evidence="1 2">
    <name type="scientific">Ajellomyces capsulatus (strain G186AR / H82 / ATCC MYA-2454 / RMSCC 2432)</name>
    <name type="common">Darling's disease fungus</name>
    <name type="synonym">Histoplasma capsulatum</name>
    <dbReference type="NCBI Taxonomy" id="447093"/>
    <lineage>
        <taxon>Eukaryota</taxon>
        <taxon>Fungi</taxon>
        <taxon>Dikarya</taxon>
        <taxon>Ascomycota</taxon>
        <taxon>Pezizomycotina</taxon>
        <taxon>Eurotiomycetes</taxon>
        <taxon>Eurotiomycetidae</taxon>
        <taxon>Onygenales</taxon>
        <taxon>Ajellomycetaceae</taxon>
        <taxon>Histoplasma</taxon>
    </lineage>
</organism>
<accession>C0NVP5</accession>
<dbReference type="STRING" id="447093.C0NVP5"/>
<protein>
    <submittedName>
        <fullName evidence="1">Uncharacterized protein</fullName>
    </submittedName>
</protein>
<proteinExistence type="predicted"/>
<sequence>MATLYGLYRMAATGWLAFPWGYEGGLGLPELDSNLSSLRACPLRPLHLYTSFQQRGVSSLQEGCNWALKNDRNADSNIFKKLARLGKFSRYKPPPMSRYLSSQTSWMRTDKAHNGRKVL</sequence>
<dbReference type="Proteomes" id="UP000001631">
    <property type="component" value="Unassembled WGS sequence"/>
</dbReference>
<evidence type="ECO:0000313" key="2">
    <source>
        <dbReference type="Proteomes" id="UP000001631"/>
    </source>
</evidence>
<dbReference type="HOGENOM" id="CLU_2060796_0_0_1"/>
<reference evidence="1" key="1">
    <citation type="submission" date="2009-02" db="EMBL/GenBank/DDBJ databases">
        <title>The Genome Sequence of Ajellomyces capsulatus strain G186AR.</title>
        <authorList>
            <consortium name="The Broad Institute Genome Sequencing Platform"/>
            <person name="Champion M."/>
            <person name="Cuomo C."/>
            <person name="Ma L.-J."/>
            <person name="Henn M.R."/>
            <person name="Sil A."/>
            <person name="Goldman B."/>
            <person name="Young S.K."/>
            <person name="Kodira C.D."/>
            <person name="Zeng Q."/>
            <person name="Koehrsen M."/>
            <person name="Alvarado L."/>
            <person name="Berlin A."/>
            <person name="Borenstein D."/>
            <person name="Chen Z."/>
            <person name="Engels R."/>
            <person name="Freedman E."/>
            <person name="Gellesch M."/>
            <person name="Goldberg J."/>
            <person name="Griggs A."/>
            <person name="Gujja S."/>
            <person name="Heiman D."/>
            <person name="Hepburn T."/>
            <person name="Howarth C."/>
            <person name="Jen D."/>
            <person name="Larson L."/>
            <person name="Lewis B."/>
            <person name="Mehta T."/>
            <person name="Park D."/>
            <person name="Pearson M."/>
            <person name="Roberts A."/>
            <person name="Saif S."/>
            <person name="Shea T."/>
            <person name="Shenoy N."/>
            <person name="Sisk P."/>
            <person name="Stolte C."/>
            <person name="Sykes S."/>
            <person name="Walk T."/>
            <person name="White J."/>
            <person name="Yandava C."/>
            <person name="Klein B."/>
            <person name="McEwen J.G."/>
            <person name="Puccia R."/>
            <person name="Goldman G.H."/>
            <person name="Felipe M.S."/>
            <person name="Nino-Vega G."/>
            <person name="San-Blas G."/>
            <person name="Taylor J."/>
            <person name="Mendoza L."/>
            <person name="Galagan J."/>
            <person name="Nusbaum C."/>
            <person name="Birren B."/>
        </authorList>
    </citation>
    <scope>NUCLEOTIDE SEQUENCE</scope>
    <source>
        <strain evidence="1">G186AR</strain>
    </source>
</reference>
<dbReference type="RefSeq" id="XP_045285065.1">
    <property type="nucleotide sequence ID" value="XM_045434274.1"/>
</dbReference>